<keyword evidence="1" id="KW-0175">Coiled coil</keyword>
<sequence length="82" mass="9829">MNRENIEDLLHNCNKMSEEIEQIKLNSKQMNELLSELEARVKHAGTDLDGLYEYIEKIESKFDRVEPLLRRRLRNCLLWRVG</sequence>
<comment type="caution">
    <text evidence="2">The sequence shown here is derived from an EMBL/GenBank/DDBJ whole genome shotgun (WGS) entry which is preliminary data.</text>
</comment>
<accession>A0ABV7A2W7</accession>
<evidence type="ECO:0000256" key="1">
    <source>
        <dbReference type="SAM" id="Coils"/>
    </source>
</evidence>
<dbReference type="EMBL" id="JBHRRZ010000003">
    <property type="protein sequence ID" value="MFC2947291.1"/>
    <property type="molecule type" value="Genomic_DNA"/>
</dbReference>
<gene>
    <name evidence="2" type="ORF">ACFODW_02780</name>
</gene>
<name>A0ABV7A2W7_9BACI</name>
<feature type="coiled-coil region" evidence="1">
    <location>
        <begin position="6"/>
        <end position="40"/>
    </location>
</feature>
<dbReference type="RefSeq" id="WP_390302618.1">
    <property type="nucleotide sequence ID" value="NZ_JBHRRZ010000003.1"/>
</dbReference>
<evidence type="ECO:0000313" key="3">
    <source>
        <dbReference type="Proteomes" id="UP001595387"/>
    </source>
</evidence>
<keyword evidence="3" id="KW-1185">Reference proteome</keyword>
<evidence type="ECO:0000313" key="2">
    <source>
        <dbReference type="EMBL" id="MFC2947291.1"/>
    </source>
</evidence>
<proteinExistence type="predicted"/>
<dbReference type="Proteomes" id="UP001595387">
    <property type="component" value="Unassembled WGS sequence"/>
</dbReference>
<organism evidence="2 3">
    <name type="scientific">Virgibacillus sediminis</name>
    <dbReference type="NCBI Taxonomy" id="202260"/>
    <lineage>
        <taxon>Bacteria</taxon>
        <taxon>Bacillati</taxon>
        <taxon>Bacillota</taxon>
        <taxon>Bacilli</taxon>
        <taxon>Bacillales</taxon>
        <taxon>Bacillaceae</taxon>
        <taxon>Virgibacillus</taxon>
    </lineage>
</organism>
<protein>
    <submittedName>
        <fullName evidence="2">Uncharacterized protein</fullName>
    </submittedName>
</protein>
<reference evidence="3" key="1">
    <citation type="journal article" date="2019" name="Int. J. Syst. Evol. Microbiol.">
        <title>The Global Catalogue of Microorganisms (GCM) 10K type strain sequencing project: providing services to taxonomists for standard genome sequencing and annotation.</title>
        <authorList>
            <consortium name="The Broad Institute Genomics Platform"/>
            <consortium name="The Broad Institute Genome Sequencing Center for Infectious Disease"/>
            <person name="Wu L."/>
            <person name="Ma J."/>
        </authorList>
    </citation>
    <scope>NUCLEOTIDE SEQUENCE [LARGE SCALE GENOMIC DNA]</scope>
    <source>
        <strain evidence="3">KCTC 13193</strain>
    </source>
</reference>